<organism evidence="1 2">
    <name type="scientific">Pendulispora albinea</name>
    <dbReference type="NCBI Taxonomy" id="2741071"/>
    <lineage>
        <taxon>Bacteria</taxon>
        <taxon>Pseudomonadati</taxon>
        <taxon>Myxococcota</taxon>
        <taxon>Myxococcia</taxon>
        <taxon>Myxococcales</taxon>
        <taxon>Sorangiineae</taxon>
        <taxon>Pendulisporaceae</taxon>
        <taxon>Pendulispora</taxon>
    </lineage>
</organism>
<dbReference type="Gene3D" id="3.90.180.10">
    <property type="entry name" value="Medium-chain alcohol dehydrogenases, catalytic domain"/>
    <property type="match status" value="1"/>
</dbReference>
<name>A0ABZ2M0T5_9BACT</name>
<dbReference type="EMBL" id="CP089984">
    <property type="protein sequence ID" value="WXB14970.1"/>
    <property type="molecule type" value="Genomic_DNA"/>
</dbReference>
<evidence type="ECO:0008006" key="3">
    <source>
        <dbReference type="Google" id="ProtNLM"/>
    </source>
</evidence>
<keyword evidence="2" id="KW-1185">Reference proteome</keyword>
<evidence type="ECO:0000313" key="2">
    <source>
        <dbReference type="Proteomes" id="UP001370348"/>
    </source>
</evidence>
<dbReference type="Proteomes" id="UP001370348">
    <property type="component" value="Chromosome"/>
</dbReference>
<evidence type="ECO:0000313" key="1">
    <source>
        <dbReference type="EMBL" id="WXB14970.1"/>
    </source>
</evidence>
<dbReference type="RefSeq" id="WP_394824593.1">
    <property type="nucleotide sequence ID" value="NZ_CP089984.1"/>
</dbReference>
<gene>
    <name evidence="1" type="ORF">LZC94_45025</name>
</gene>
<reference evidence="1 2" key="1">
    <citation type="submission" date="2021-12" db="EMBL/GenBank/DDBJ databases">
        <title>Discovery of the Pendulisporaceae a myxobacterial family with distinct sporulation behavior and unique specialized metabolism.</title>
        <authorList>
            <person name="Garcia R."/>
            <person name="Popoff A."/>
            <person name="Bader C.D."/>
            <person name="Loehr J."/>
            <person name="Walesch S."/>
            <person name="Walt C."/>
            <person name="Boldt J."/>
            <person name="Bunk B."/>
            <person name="Haeckl F.J.F.P.J."/>
            <person name="Gunesch A.P."/>
            <person name="Birkelbach J."/>
            <person name="Nuebel U."/>
            <person name="Pietschmann T."/>
            <person name="Bach T."/>
            <person name="Mueller R."/>
        </authorList>
    </citation>
    <scope>NUCLEOTIDE SEQUENCE [LARGE SCALE GENOMIC DNA]</scope>
    <source>
        <strain evidence="1 2">MSr11954</strain>
    </source>
</reference>
<sequence length="50" mass="5571">MRLYRQGRLPLGKLVSRYRLEDINTAVTDIRAGRTIKAVLTFRGGPDGPA</sequence>
<proteinExistence type="predicted"/>
<accession>A0ABZ2M0T5</accession>
<protein>
    <recommendedName>
        <fullName evidence="3">Alcohol dehydrogenase</fullName>
    </recommendedName>
</protein>